<name>A0A812CK50_ACAPH</name>
<dbReference type="SMART" id="SM00298">
    <property type="entry name" value="CHROMO"/>
    <property type="match status" value="1"/>
</dbReference>
<evidence type="ECO:0000256" key="5">
    <source>
        <dbReference type="ARBA" id="ARBA00023015"/>
    </source>
</evidence>
<dbReference type="Gene3D" id="2.30.30.140">
    <property type="match status" value="1"/>
</dbReference>
<dbReference type="Gene3D" id="1.10.274.30">
    <property type="entry name" value="MRG domain"/>
    <property type="match status" value="1"/>
</dbReference>
<feature type="compositionally biased region" description="Low complexity" evidence="11">
    <location>
        <begin position="133"/>
        <end position="155"/>
    </location>
</feature>
<dbReference type="InterPro" id="IPR008676">
    <property type="entry name" value="MRG"/>
</dbReference>
<keyword evidence="6" id="KW-0804">Transcription</keyword>
<comment type="caution">
    <text evidence="13">The sequence shown here is derived from an EMBL/GenBank/DDBJ whole genome shotgun (WGS) entry which is preliminary data.</text>
</comment>
<evidence type="ECO:0000256" key="1">
    <source>
        <dbReference type="ARBA" id="ARBA00004123"/>
    </source>
</evidence>
<dbReference type="InterPro" id="IPR038217">
    <property type="entry name" value="MRG_C_sf"/>
</dbReference>
<dbReference type="GO" id="GO:0006355">
    <property type="term" value="P:regulation of DNA-templated transcription"/>
    <property type="evidence" value="ECO:0007669"/>
    <property type="project" value="InterPro"/>
</dbReference>
<protein>
    <recommendedName>
        <fullName evidence="10">Mortality factor 4-like protein 1</fullName>
    </recommendedName>
</protein>
<proteinExistence type="predicted"/>
<dbReference type="InterPro" id="IPR000953">
    <property type="entry name" value="Chromo/chromo_shadow_dom"/>
</dbReference>
<evidence type="ECO:0000256" key="10">
    <source>
        <dbReference type="ARBA" id="ARBA00071326"/>
    </source>
</evidence>
<dbReference type="PANTHER" id="PTHR10880:SF48">
    <property type="entry name" value="MORTALITY FACTOR 4 LIKE 2"/>
    <property type="match status" value="1"/>
</dbReference>
<dbReference type="InterPro" id="IPR016197">
    <property type="entry name" value="Chromo-like_dom_sf"/>
</dbReference>
<dbReference type="InterPro" id="IPR053820">
    <property type="entry name" value="MSL3_chromo-like"/>
</dbReference>
<evidence type="ECO:0000256" key="4">
    <source>
        <dbReference type="ARBA" id="ARBA00022990"/>
    </source>
</evidence>
<dbReference type="Proteomes" id="UP000597762">
    <property type="component" value="Unassembled WGS sequence"/>
</dbReference>
<feature type="compositionally biased region" description="Gly residues" evidence="11">
    <location>
        <begin position="118"/>
        <end position="132"/>
    </location>
</feature>
<feature type="domain" description="Chromo" evidence="12">
    <location>
        <begin position="6"/>
        <end position="74"/>
    </location>
</feature>
<evidence type="ECO:0000256" key="8">
    <source>
        <dbReference type="ARBA" id="ARBA00023204"/>
    </source>
</evidence>
<keyword evidence="7" id="KW-0233">DNA recombination</keyword>
<evidence type="ECO:0000256" key="2">
    <source>
        <dbReference type="ARBA" id="ARBA00022763"/>
    </source>
</evidence>
<keyword evidence="9" id="KW-0539">Nucleus</keyword>
<keyword evidence="2" id="KW-0227">DNA damage</keyword>
<organism evidence="13 14">
    <name type="scientific">Acanthosepion pharaonis</name>
    <name type="common">Pharaoh cuttlefish</name>
    <name type="synonym">Sepia pharaonis</name>
    <dbReference type="NCBI Taxonomy" id="158019"/>
    <lineage>
        <taxon>Eukaryota</taxon>
        <taxon>Metazoa</taxon>
        <taxon>Spiralia</taxon>
        <taxon>Lophotrochozoa</taxon>
        <taxon>Mollusca</taxon>
        <taxon>Cephalopoda</taxon>
        <taxon>Coleoidea</taxon>
        <taxon>Decapodiformes</taxon>
        <taxon>Sepiida</taxon>
        <taxon>Sepiina</taxon>
        <taxon>Sepiidae</taxon>
        <taxon>Acanthosepion</taxon>
    </lineage>
</organism>
<dbReference type="GO" id="GO:0006281">
    <property type="term" value="P:DNA repair"/>
    <property type="evidence" value="ECO:0007669"/>
    <property type="project" value="UniProtKB-KW"/>
</dbReference>
<keyword evidence="4" id="KW-0007">Acetylation</keyword>
<dbReference type="PROSITE" id="PS51640">
    <property type="entry name" value="MRG"/>
    <property type="match status" value="1"/>
</dbReference>
<dbReference type="AlphaFoldDB" id="A0A812CK50"/>
<dbReference type="SUPFAM" id="SSF54160">
    <property type="entry name" value="Chromo domain-like"/>
    <property type="match status" value="1"/>
</dbReference>
<evidence type="ECO:0000256" key="3">
    <source>
        <dbReference type="ARBA" id="ARBA00022853"/>
    </source>
</evidence>
<dbReference type="CDD" id="cd18983">
    <property type="entry name" value="CBD_MSL3_like"/>
    <property type="match status" value="1"/>
</dbReference>
<sequence>MPPKMKFAEGERVLCYHGPLLYEAKCVKSDVKEKTVRYFIHYNGWNKNWDEWVPETRVLKYNDASLQRQKELQKAHACRNTWKELKLGFKKTKTKKDKEKGVLLGTEKTKHKSSLVTGPGGGSSGNTTGDGGSTSSVSSTPASSTVGGSTTSTTTEPKRKRAKIDPTVESEETFQAKIEVRVKVPDDLKLWLVDDWDLVTKQKKLLRLPSKKNIESILDDYIKFKTTKSNNNKDAVKLVIQGLREYFNMTIGTQLLYKFERPQYTELLEENPDSPLSSIYGAAHLLRLFVKIGGMLAYTSLDEKSIQLLLTHFHDFLRYLQKNALSLLSVNDYMSVTPEYLRKVG</sequence>
<comment type="subcellular location">
    <subcellularLocation>
        <location evidence="1">Nucleus</location>
    </subcellularLocation>
</comment>
<dbReference type="FunFam" id="2.30.30.140:FF:000024">
    <property type="entry name" value="Mortality factor 4-like protein 1"/>
    <property type="match status" value="1"/>
</dbReference>
<dbReference type="FunFam" id="1.10.274.30:FF:000001">
    <property type="entry name" value="Mortality factor 4-like protein 1"/>
    <property type="match status" value="1"/>
</dbReference>
<keyword evidence="5" id="KW-0805">Transcription regulation</keyword>
<evidence type="ECO:0000256" key="6">
    <source>
        <dbReference type="ARBA" id="ARBA00023163"/>
    </source>
</evidence>
<dbReference type="GO" id="GO:0035267">
    <property type="term" value="C:NuA4 histone acetyltransferase complex"/>
    <property type="evidence" value="ECO:0007669"/>
    <property type="project" value="TreeGrafter"/>
</dbReference>
<feature type="region of interest" description="Disordered" evidence="11">
    <location>
        <begin position="98"/>
        <end position="168"/>
    </location>
</feature>
<dbReference type="GO" id="GO:0006310">
    <property type="term" value="P:DNA recombination"/>
    <property type="evidence" value="ECO:0007669"/>
    <property type="project" value="UniProtKB-KW"/>
</dbReference>
<dbReference type="InterPro" id="IPR026541">
    <property type="entry name" value="MRG_dom"/>
</dbReference>
<reference evidence="13" key="1">
    <citation type="submission" date="2021-01" db="EMBL/GenBank/DDBJ databases">
        <authorList>
            <person name="Li R."/>
            <person name="Bekaert M."/>
        </authorList>
    </citation>
    <scope>NUCLEOTIDE SEQUENCE</scope>
    <source>
        <strain evidence="13">Farmed</strain>
    </source>
</reference>
<evidence type="ECO:0000259" key="12">
    <source>
        <dbReference type="SMART" id="SM00298"/>
    </source>
</evidence>
<dbReference type="OrthoDB" id="124855at2759"/>
<dbReference type="PANTHER" id="PTHR10880">
    <property type="entry name" value="MORTALITY FACTOR 4-LIKE PROTEIN"/>
    <property type="match status" value="1"/>
</dbReference>
<dbReference type="EMBL" id="CAHIKZ030001668">
    <property type="protein sequence ID" value="CAE1271885.1"/>
    <property type="molecule type" value="Genomic_DNA"/>
</dbReference>
<keyword evidence="8" id="KW-0234">DNA repair</keyword>
<dbReference type="Pfam" id="PF22732">
    <property type="entry name" value="MSL3_chromo-like"/>
    <property type="match status" value="1"/>
</dbReference>
<dbReference type="Pfam" id="PF05712">
    <property type="entry name" value="MRG"/>
    <property type="match status" value="1"/>
</dbReference>
<evidence type="ECO:0000313" key="13">
    <source>
        <dbReference type="EMBL" id="CAE1271885.1"/>
    </source>
</evidence>
<dbReference type="GO" id="GO:0006325">
    <property type="term" value="P:chromatin organization"/>
    <property type="evidence" value="ECO:0007669"/>
    <property type="project" value="UniProtKB-KW"/>
</dbReference>
<dbReference type="GO" id="GO:0005634">
    <property type="term" value="C:nucleus"/>
    <property type="evidence" value="ECO:0007669"/>
    <property type="project" value="UniProtKB-SubCell"/>
</dbReference>
<accession>A0A812CK50</accession>
<evidence type="ECO:0000256" key="9">
    <source>
        <dbReference type="ARBA" id="ARBA00023242"/>
    </source>
</evidence>
<dbReference type="PIRSF" id="PIRSF038133">
    <property type="entry name" value="HAT_Nua4_EAF3/MRG15"/>
    <property type="match status" value="1"/>
</dbReference>
<keyword evidence="3" id="KW-0156">Chromatin regulator</keyword>
<evidence type="ECO:0000256" key="11">
    <source>
        <dbReference type="SAM" id="MobiDB-lite"/>
    </source>
</evidence>
<evidence type="ECO:0000313" key="14">
    <source>
        <dbReference type="Proteomes" id="UP000597762"/>
    </source>
</evidence>
<gene>
    <name evidence="13" type="ORF">SPHA_37431</name>
</gene>
<keyword evidence="14" id="KW-1185">Reference proteome</keyword>
<evidence type="ECO:0000256" key="7">
    <source>
        <dbReference type="ARBA" id="ARBA00023172"/>
    </source>
</evidence>